<evidence type="ECO:0000313" key="2">
    <source>
        <dbReference type="Proteomes" id="UP000004382"/>
    </source>
</evidence>
<reference evidence="1 2" key="1">
    <citation type="submission" date="2011-09" db="EMBL/GenBank/DDBJ databases">
        <title>The draft genome of Methylobacterium extorquens DSM 13060.</title>
        <authorList>
            <consortium name="US DOE Joint Genome Institute (JGI-PGF)"/>
            <person name="Lucas S."/>
            <person name="Han J."/>
            <person name="Lapidus A."/>
            <person name="Cheng J.-F."/>
            <person name="Goodwin L."/>
            <person name="Pitluck S."/>
            <person name="Peters L."/>
            <person name="Land M.L."/>
            <person name="Hauser L."/>
            <person name="Koskimaki J."/>
            <person name="Halonen O."/>
            <person name="Pirttila A."/>
            <person name="Frank C."/>
            <person name="Woyke T.J."/>
        </authorList>
    </citation>
    <scope>NUCLEOTIDE SEQUENCE [LARGE SCALE GENOMIC DNA]</scope>
    <source>
        <strain evidence="1 2">DSM 13060</strain>
    </source>
</reference>
<name>H1KCI5_METEX</name>
<dbReference type="Proteomes" id="UP000004382">
    <property type="component" value="Unassembled WGS sequence"/>
</dbReference>
<evidence type="ECO:0008006" key="3">
    <source>
        <dbReference type="Google" id="ProtNLM"/>
    </source>
</evidence>
<sequence length="35" mass="3806">MLGAIVGDIVGSTREFHPIKTKAFDLLTPESHILV</sequence>
<proteinExistence type="predicted"/>
<dbReference type="EMBL" id="AGJK01000004">
    <property type="protein sequence ID" value="EHP94809.1"/>
    <property type="molecule type" value="Genomic_DNA"/>
</dbReference>
<comment type="caution">
    <text evidence="1">The sequence shown here is derived from an EMBL/GenBank/DDBJ whole genome shotgun (WGS) entry which is preliminary data.</text>
</comment>
<gene>
    <name evidence="1" type="ORF">MetexDRAFT_0347</name>
</gene>
<accession>H1KCI5</accession>
<protein>
    <recommendedName>
        <fullName evidence="3">ADP-ribosylation/Crystallin J1</fullName>
    </recommendedName>
</protein>
<organism evidence="1 2">
    <name type="scientific">Methylorubrum extorquens DSM 13060</name>
    <dbReference type="NCBI Taxonomy" id="882800"/>
    <lineage>
        <taxon>Bacteria</taxon>
        <taxon>Pseudomonadati</taxon>
        <taxon>Pseudomonadota</taxon>
        <taxon>Alphaproteobacteria</taxon>
        <taxon>Hyphomicrobiales</taxon>
        <taxon>Methylobacteriaceae</taxon>
        <taxon>Methylorubrum</taxon>
    </lineage>
</organism>
<dbReference type="AlphaFoldDB" id="H1KCI5"/>
<evidence type="ECO:0000313" key="1">
    <source>
        <dbReference type="EMBL" id="EHP94809.1"/>
    </source>
</evidence>